<feature type="transmembrane region" description="Helical" evidence="6">
    <location>
        <begin position="437"/>
        <end position="457"/>
    </location>
</feature>
<feature type="domain" description="MacB-like periplasmic core" evidence="8">
    <location>
        <begin position="26"/>
        <end position="229"/>
    </location>
</feature>
<protein>
    <submittedName>
        <fullName evidence="9">ABC-type transport system related with lipoprotein release, permease component</fullName>
    </submittedName>
</protein>
<feature type="domain" description="MacB-like periplasmic core" evidence="8">
    <location>
        <begin position="438"/>
        <end position="610"/>
    </location>
</feature>
<dbReference type="InterPro" id="IPR025857">
    <property type="entry name" value="MacB_PCD"/>
</dbReference>
<dbReference type="GO" id="GO:0005886">
    <property type="term" value="C:plasma membrane"/>
    <property type="evidence" value="ECO:0007669"/>
    <property type="project" value="UniProtKB-SubCell"/>
</dbReference>
<dbReference type="GO" id="GO:0022857">
    <property type="term" value="F:transmembrane transporter activity"/>
    <property type="evidence" value="ECO:0007669"/>
    <property type="project" value="TreeGrafter"/>
</dbReference>
<reference evidence="10 11" key="2">
    <citation type="submission" date="2015-07" db="EMBL/GenBank/DDBJ databases">
        <title>Genome sequence of Levilinea saccharolytica DSM 16555.</title>
        <authorList>
            <person name="Hemp J."/>
            <person name="Ward L.M."/>
            <person name="Pace L.A."/>
            <person name="Fischer W.W."/>
        </authorList>
    </citation>
    <scope>NUCLEOTIDE SEQUENCE [LARGE SCALE GENOMIC DNA]</scope>
    <source>
        <strain evidence="10 11">KIBI-1</strain>
    </source>
</reference>
<feature type="domain" description="ABC3 transporter permease C-terminal" evidence="7">
    <location>
        <begin position="271"/>
        <end position="383"/>
    </location>
</feature>
<dbReference type="InterPro" id="IPR003838">
    <property type="entry name" value="ABC3_permease_C"/>
</dbReference>
<keyword evidence="2" id="KW-1003">Cell membrane</keyword>
<evidence type="ECO:0000259" key="7">
    <source>
        <dbReference type="Pfam" id="PF02687"/>
    </source>
</evidence>
<feature type="domain" description="ABC3 transporter permease C-terminal" evidence="7">
    <location>
        <begin position="675"/>
        <end position="794"/>
    </location>
</feature>
<dbReference type="STRING" id="229921.ADN01_10675"/>
<dbReference type="EMBL" id="DF967975">
    <property type="protein sequence ID" value="GAP19273.1"/>
    <property type="molecule type" value="Genomic_DNA"/>
</dbReference>
<dbReference type="Pfam" id="PF02687">
    <property type="entry name" value="FtsX"/>
    <property type="match status" value="2"/>
</dbReference>
<keyword evidence="3 6" id="KW-0812">Transmembrane</keyword>
<accession>A0A0N0RD56</accession>
<name>A0A0N0RD56_9CHLR</name>
<evidence type="ECO:0000259" key="8">
    <source>
        <dbReference type="Pfam" id="PF12704"/>
    </source>
</evidence>
<evidence type="ECO:0000256" key="5">
    <source>
        <dbReference type="ARBA" id="ARBA00023136"/>
    </source>
</evidence>
<dbReference type="RefSeq" id="WP_062419562.1">
    <property type="nucleotide sequence ID" value="NZ_BBXZ01000171.1"/>
</dbReference>
<dbReference type="Pfam" id="PF12704">
    <property type="entry name" value="MacB_PCD"/>
    <property type="match status" value="2"/>
</dbReference>
<evidence type="ECO:0000313" key="10">
    <source>
        <dbReference type="EMBL" id="KPL80942.1"/>
    </source>
</evidence>
<feature type="transmembrane region" description="Helical" evidence="6">
    <location>
        <begin position="357"/>
        <end position="382"/>
    </location>
</feature>
<feature type="transmembrane region" description="Helical" evidence="6">
    <location>
        <begin position="27"/>
        <end position="50"/>
    </location>
</feature>
<keyword evidence="11" id="KW-1185">Reference proteome</keyword>
<dbReference type="PANTHER" id="PTHR30572">
    <property type="entry name" value="MEMBRANE COMPONENT OF TRANSPORTER-RELATED"/>
    <property type="match status" value="1"/>
</dbReference>
<organism evidence="9">
    <name type="scientific">Levilinea saccharolytica</name>
    <dbReference type="NCBI Taxonomy" id="229921"/>
    <lineage>
        <taxon>Bacteria</taxon>
        <taxon>Bacillati</taxon>
        <taxon>Chloroflexota</taxon>
        <taxon>Anaerolineae</taxon>
        <taxon>Anaerolineales</taxon>
        <taxon>Anaerolineaceae</taxon>
        <taxon>Levilinea</taxon>
    </lineage>
</organism>
<reference evidence="9" key="1">
    <citation type="journal article" date="2015" name="Genome Announc.">
        <title>Draft Genome Sequences of Anaerolinea thermolimosa IMO-1, Bellilinea caldifistulae GOMI-1, Leptolinea tardivitalis YMTK-2, Levilinea saccharolytica KIBI-1, Longilinea arvoryzae KOME-1, Previously Described as Members of the Class Anaerolineae (Chloroflexi).</title>
        <authorList>
            <person name="Matsuura N."/>
            <person name="Tourlousse M.D."/>
            <person name="Ohashi A."/>
            <person name="Hugenholtz P."/>
            <person name="Sekiguchi Y."/>
        </authorList>
    </citation>
    <scope>NUCLEOTIDE SEQUENCE</scope>
    <source>
        <strain evidence="9">KIBI-1</strain>
    </source>
</reference>
<evidence type="ECO:0000256" key="4">
    <source>
        <dbReference type="ARBA" id="ARBA00022989"/>
    </source>
</evidence>
<feature type="transmembrane region" description="Helical" evidence="6">
    <location>
        <begin position="762"/>
        <end position="785"/>
    </location>
</feature>
<feature type="transmembrane region" description="Helical" evidence="6">
    <location>
        <begin position="665"/>
        <end position="694"/>
    </location>
</feature>
<evidence type="ECO:0000256" key="3">
    <source>
        <dbReference type="ARBA" id="ARBA00022692"/>
    </source>
</evidence>
<evidence type="ECO:0000256" key="1">
    <source>
        <dbReference type="ARBA" id="ARBA00004651"/>
    </source>
</evidence>
<comment type="subcellular location">
    <subcellularLocation>
        <location evidence="1">Cell membrane</location>
        <topology evidence="1">Multi-pass membrane protein</topology>
    </subcellularLocation>
</comment>
<evidence type="ECO:0000256" key="6">
    <source>
        <dbReference type="SAM" id="Phobius"/>
    </source>
</evidence>
<dbReference type="Proteomes" id="UP000050501">
    <property type="component" value="Unassembled WGS sequence"/>
</dbReference>
<gene>
    <name evidence="10" type="ORF">ADN01_10675</name>
    <name evidence="9" type="ORF">LSAC_03174</name>
</gene>
<keyword evidence="5 6" id="KW-0472">Membrane</keyword>
<proteinExistence type="predicted"/>
<evidence type="ECO:0000313" key="11">
    <source>
        <dbReference type="Proteomes" id="UP000050501"/>
    </source>
</evidence>
<feature type="transmembrane region" description="Helical" evidence="6">
    <location>
        <begin position="266"/>
        <end position="290"/>
    </location>
</feature>
<dbReference type="AlphaFoldDB" id="A0A0N0RD56"/>
<dbReference type="EMBL" id="LGCM01000038">
    <property type="protein sequence ID" value="KPL80942.1"/>
    <property type="molecule type" value="Genomic_DNA"/>
</dbReference>
<keyword evidence="9" id="KW-0449">Lipoprotein</keyword>
<sequence>MKPWQSYLRPSWRKVLSDLIGNRTRTLLVVASIAVGVFAVGMIAGSYYIIPSDMNDSYSSANPANIQIQTRPFDENLIRAVERTRGVSSADGERTVSVRMKTPDGDWVSLSLIARTQPFAERIDLVKPLSGAVEPGKNELILEKRTAEKYSLGPGDVLELKLEDDSIRRMKIAGTAQDLTSGIGGMFNNTKGYISDESIEWLHEPYYFSRLLVRVAEGDNDPAAIQAVADNVKDTLAKDGYEIYQIQKNPTNVHPMESILQAIIQVLLYLGVLIVFLSGSLISNTLTALLNQHLPQIGVMKLVGAQRRQIIRLYLALILSFGLLSLVIAIPLGSWAAYALSDFAAGLINFPLRGFRIVPQAILIQIAIGLFVPLLAGIWPVVRGAGVTVDSAISGGSHMQEAPAQKSLVDQGLGRLRSLSRPLLISVRNTFRRKGRLVLTLLTLTLGGAIFISVFNVQVSLNHKIEQITKYFSADVNLDFNRPYPIHQVTALVRGVDEVVSVEPWAIGQANVLNEKDEVVDSLTLLGPPANSPLVTPIITEGRWIQADDKNALTVNEAFMRKVPGLKVGDTIRLKVGTRKADWTVVGIFQFTGINDLIAYSHYDHLARTLNYTASAAAYRITTLDHSLEGQTRLAQQIDARFRARGYDINSVEAGATITNSVTEYIGVLTAFLVVMALLTASVGSIGMAGTLSMNVMERTREIGVLRAIGAYDTMILRLVLVEGLLIGLISFVLGALLSFPITHVLADVISMAIFSAPAQTAFTLQGFVIWLGVVILLSVGASLIPARNASRMTIREVLAYE</sequence>
<dbReference type="PANTHER" id="PTHR30572:SF9">
    <property type="entry name" value="ABC TRANSPORTER PERMEASE PROTEIN"/>
    <property type="match status" value="1"/>
</dbReference>
<feature type="transmembrane region" description="Helical" evidence="6">
    <location>
        <begin position="715"/>
        <end position="742"/>
    </location>
</feature>
<feature type="transmembrane region" description="Helical" evidence="6">
    <location>
        <begin position="311"/>
        <end position="337"/>
    </location>
</feature>
<keyword evidence="4 6" id="KW-1133">Transmembrane helix</keyword>
<dbReference type="InterPro" id="IPR050250">
    <property type="entry name" value="Macrolide_Exporter_MacB"/>
</dbReference>
<evidence type="ECO:0000256" key="2">
    <source>
        <dbReference type="ARBA" id="ARBA00022475"/>
    </source>
</evidence>
<evidence type="ECO:0000313" key="9">
    <source>
        <dbReference type="EMBL" id="GAP19273.1"/>
    </source>
</evidence>